<name>A0A2P5FJY6_TREOI</name>
<dbReference type="EMBL" id="JXTC01000027">
    <property type="protein sequence ID" value="PON98110.1"/>
    <property type="molecule type" value="Genomic_DNA"/>
</dbReference>
<protein>
    <submittedName>
        <fullName evidence="13">LRR domain containing protein</fullName>
    </submittedName>
</protein>
<dbReference type="PANTHER" id="PTHR48063">
    <property type="entry name" value="LRR RECEPTOR-LIKE KINASE"/>
    <property type="match status" value="1"/>
</dbReference>
<dbReference type="InterPro" id="IPR001611">
    <property type="entry name" value="Leu-rich_rpt"/>
</dbReference>
<keyword evidence="8 12" id="KW-1133">Transmembrane helix</keyword>
<dbReference type="Pfam" id="PF00560">
    <property type="entry name" value="LRR_1"/>
    <property type="match status" value="8"/>
</dbReference>
<keyword evidence="5 12" id="KW-0812">Transmembrane</keyword>
<dbReference type="SMART" id="SM00365">
    <property type="entry name" value="LRR_SD22"/>
    <property type="match status" value="6"/>
</dbReference>
<dbReference type="InterPro" id="IPR046956">
    <property type="entry name" value="RLP23-like"/>
</dbReference>
<evidence type="ECO:0000256" key="4">
    <source>
        <dbReference type="ARBA" id="ARBA00022614"/>
    </source>
</evidence>
<evidence type="ECO:0000313" key="13">
    <source>
        <dbReference type="EMBL" id="PON98110.1"/>
    </source>
</evidence>
<dbReference type="FunFam" id="3.80.10.10:FF:000213">
    <property type="entry name" value="Tyrosine-sulfated glycopeptide receptor 1"/>
    <property type="match status" value="2"/>
</dbReference>
<dbReference type="Pfam" id="PF13516">
    <property type="entry name" value="LRR_6"/>
    <property type="match status" value="1"/>
</dbReference>
<evidence type="ECO:0000313" key="14">
    <source>
        <dbReference type="Proteomes" id="UP000237000"/>
    </source>
</evidence>
<dbReference type="AlphaFoldDB" id="A0A2P5FJY6"/>
<comment type="subcellular location">
    <subcellularLocation>
        <location evidence="1">Cell membrane</location>
        <topology evidence="1">Single-pass type I membrane protein</topology>
    </subcellularLocation>
</comment>
<sequence length="779" mass="85369">YCLLPKVDTSSLSYANSSYFLKTLVLQYNSMDPTAISWFLNFSSNPFDLTLTNNIIDGSFPDSFGGKNSLKNVDLSRNEVGSGIPKSLGSLTNIKYLDLSLNNLGGTLHDLLENLTGSTMNSLEVLYLGSNQLGGLILEDEKSFLSLRELYLDNNQLEGPFPHRFSRFPSLNILSLDDNKLSGPLPDLSSMSRLKVFRAANNSLNGTSTESIGELYYLETLDVSSNSLTGIISEVNLRCPKLNELDLSSNSAVTLKFNSSWVPSFQLTSITLTSCKLGPQFPNWLKGQSNLSYLDISNSDISGPVPNWFSNITSKLDYLNISLNLLDGTLPHFPLLNAYRVDLSSNQFQGSIPPSLSNATHLYLSDNEFTDCSSFLCEPKAALTRILDLSNNQLSGSLSDCWGNFDTLSVLKLENNKLSGEIPSSISSSGNYIQTIQLRRNSFSGKLPSSMKNCTELRILDVGENNLNGNVPSWIGERLTALVFLSLKSNKFDGIIPMNLCHLSNIQILDLSQNHLSGATPSCFENYTSMVQKTADESTTISIAYNPIPSSGYVTEFDNIAWIIWKGLEYEYGKILGLLRIIDLSSNKLTGKIPGEMTNLVQLIQLNLSRNDLSGNIPNKIGNLAKLESLDLSHNNLSGKIPISLAEVSSLNYLDLSNNELSGRIPTSTQLQSFNGSSYMGNLELCGVPLTSSCPGDEPLLEDPSSSTRDDESHGKDGGEWFDMSWFYSGIGVGFFVGFCGNLLLSSSLRAAYFQFMRSLGGWLYGIITLKGVALKEKS</sequence>
<dbReference type="Proteomes" id="UP000237000">
    <property type="component" value="Unassembled WGS sequence"/>
</dbReference>
<keyword evidence="14" id="KW-1185">Reference proteome</keyword>
<comment type="similarity">
    <text evidence="2">Belongs to the RLP family.</text>
</comment>
<evidence type="ECO:0000256" key="11">
    <source>
        <dbReference type="ARBA" id="ARBA00023180"/>
    </source>
</evidence>
<feature type="non-terminal residue" evidence="13">
    <location>
        <position position="1"/>
    </location>
</feature>
<dbReference type="OrthoDB" id="1187766at2759"/>
<dbReference type="SMART" id="SM00369">
    <property type="entry name" value="LRR_TYP"/>
    <property type="match status" value="7"/>
</dbReference>
<gene>
    <name evidence="13" type="ORF">TorRG33x02_061840</name>
</gene>
<keyword evidence="3" id="KW-1003">Cell membrane</keyword>
<dbReference type="InParanoid" id="A0A2P5FJY6"/>
<keyword evidence="11" id="KW-0325">Glycoprotein</keyword>
<evidence type="ECO:0000256" key="5">
    <source>
        <dbReference type="ARBA" id="ARBA00022692"/>
    </source>
</evidence>
<evidence type="ECO:0000256" key="8">
    <source>
        <dbReference type="ARBA" id="ARBA00022989"/>
    </source>
</evidence>
<dbReference type="InterPro" id="IPR032675">
    <property type="entry name" value="LRR_dom_sf"/>
</dbReference>
<dbReference type="SUPFAM" id="SSF52047">
    <property type="entry name" value="RNI-like"/>
    <property type="match status" value="1"/>
</dbReference>
<evidence type="ECO:0000256" key="10">
    <source>
        <dbReference type="ARBA" id="ARBA00023170"/>
    </source>
</evidence>
<evidence type="ECO:0000256" key="7">
    <source>
        <dbReference type="ARBA" id="ARBA00022737"/>
    </source>
</evidence>
<evidence type="ECO:0000256" key="2">
    <source>
        <dbReference type="ARBA" id="ARBA00009592"/>
    </source>
</evidence>
<dbReference type="SUPFAM" id="SSF52058">
    <property type="entry name" value="L domain-like"/>
    <property type="match status" value="1"/>
</dbReference>
<dbReference type="Pfam" id="PF13855">
    <property type="entry name" value="LRR_8"/>
    <property type="match status" value="1"/>
</dbReference>
<evidence type="ECO:0000256" key="9">
    <source>
        <dbReference type="ARBA" id="ARBA00023136"/>
    </source>
</evidence>
<feature type="transmembrane region" description="Helical" evidence="12">
    <location>
        <begin position="726"/>
        <end position="745"/>
    </location>
</feature>
<keyword evidence="9 12" id="KW-0472">Membrane</keyword>
<keyword evidence="10" id="KW-0675">Receptor</keyword>
<dbReference type="InterPro" id="IPR003591">
    <property type="entry name" value="Leu-rich_rpt_typical-subtyp"/>
</dbReference>
<evidence type="ECO:0000256" key="12">
    <source>
        <dbReference type="SAM" id="Phobius"/>
    </source>
</evidence>
<proteinExistence type="inferred from homology"/>
<keyword evidence="7" id="KW-0677">Repeat</keyword>
<comment type="caution">
    <text evidence="13">The sequence shown here is derived from an EMBL/GenBank/DDBJ whole genome shotgun (WGS) entry which is preliminary data.</text>
</comment>
<evidence type="ECO:0000256" key="3">
    <source>
        <dbReference type="ARBA" id="ARBA00022475"/>
    </source>
</evidence>
<keyword evidence="4" id="KW-0433">Leucine-rich repeat</keyword>
<accession>A0A2P5FJY6</accession>
<organism evidence="13 14">
    <name type="scientific">Trema orientale</name>
    <name type="common">Charcoal tree</name>
    <name type="synonym">Celtis orientalis</name>
    <dbReference type="NCBI Taxonomy" id="63057"/>
    <lineage>
        <taxon>Eukaryota</taxon>
        <taxon>Viridiplantae</taxon>
        <taxon>Streptophyta</taxon>
        <taxon>Embryophyta</taxon>
        <taxon>Tracheophyta</taxon>
        <taxon>Spermatophyta</taxon>
        <taxon>Magnoliopsida</taxon>
        <taxon>eudicotyledons</taxon>
        <taxon>Gunneridae</taxon>
        <taxon>Pentapetalae</taxon>
        <taxon>rosids</taxon>
        <taxon>fabids</taxon>
        <taxon>Rosales</taxon>
        <taxon>Cannabaceae</taxon>
        <taxon>Trema</taxon>
    </lineage>
</organism>
<dbReference type="PROSITE" id="PS51450">
    <property type="entry name" value="LRR"/>
    <property type="match status" value="1"/>
</dbReference>
<keyword evidence="6" id="KW-0732">Signal</keyword>
<dbReference type="PRINTS" id="PR00019">
    <property type="entry name" value="LEURICHRPT"/>
</dbReference>
<dbReference type="STRING" id="63057.A0A2P5FJY6"/>
<dbReference type="GO" id="GO:0005886">
    <property type="term" value="C:plasma membrane"/>
    <property type="evidence" value="ECO:0007669"/>
    <property type="project" value="UniProtKB-SubCell"/>
</dbReference>
<dbReference type="PANTHER" id="PTHR48063:SF101">
    <property type="entry name" value="LRR RECEPTOR-LIKE SERINE_THREONINE-PROTEIN KINASE FLS2"/>
    <property type="match status" value="1"/>
</dbReference>
<reference evidence="14" key="1">
    <citation type="submission" date="2016-06" db="EMBL/GenBank/DDBJ databases">
        <title>Parallel loss of symbiosis genes in relatives of nitrogen-fixing non-legume Parasponia.</title>
        <authorList>
            <person name="Van Velzen R."/>
            <person name="Holmer R."/>
            <person name="Bu F."/>
            <person name="Rutten L."/>
            <person name="Van Zeijl A."/>
            <person name="Liu W."/>
            <person name="Santuari L."/>
            <person name="Cao Q."/>
            <person name="Sharma T."/>
            <person name="Shen D."/>
            <person name="Roswanjaya Y."/>
            <person name="Wardhani T."/>
            <person name="Kalhor M.S."/>
            <person name="Jansen J."/>
            <person name="Van den Hoogen J."/>
            <person name="Gungor B."/>
            <person name="Hartog M."/>
            <person name="Hontelez J."/>
            <person name="Verver J."/>
            <person name="Yang W.-C."/>
            <person name="Schijlen E."/>
            <person name="Repin R."/>
            <person name="Schilthuizen M."/>
            <person name="Schranz E."/>
            <person name="Heidstra R."/>
            <person name="Miyata K."/>
            <person name="Fedorova E."/>
            <person name="Kohlen W."/>
            <person name="Bisseling T."/>
            <person name="Smit S."/>
            <person name="Geurts R."/>
        </authorList>
    </citation>
    <scope>NUCLEOTIDE SEQUENCE [LARGE SCALE GENOMIC DNA]</scope>
    <source>
        <strain evidence="14">cv. RG33-2</strain>
    </source>
</reference>
<evidence type="ECO:0000256" key="1">
    <source>
        <dbReference type="ARBA" id="ARBA00004251"/>
    </source>
</evidence>
<evidence type="ECO:0000256" key="6">
    <source>
        <dbReference type="ARBA" id="ARBA00022729"/>
    </source>
</evidence>
<dbReference type="Gene3D" id="3.80.10.10">
    <property type="entry name" value="Ribonuclease Inhibitor"/>
    <property type="match status" value="3"/>
</dbReference>